<organism evidence="1 2">
    <name type="scientific">Acetobacter peroxydans</name>
    <dbReference type="NCBI Taxonomy" id="104098"/>
    <lineage>
        <taxon>Bacteria</taxon>
        <taxon>Pseudomonadati</taxon>
        <taxon>Pseudomonadota</taxon>
        <taxon>Alphaproteobacteria</taxon>
        <taxon>Acetobacterales</taxon>
        <taxon>Acetobacteraceae</taxon>
        <taxon>Acetobacter</taxon>
    </lineage>
</organism>
<protein>
    <submittedName>
        <fullName evidence="1">Dipeptidase</fullName>
    </submittedName>
</protein>
<name>A0A4Y3TRV6_9PROT</name>
<dbReference type="PROSITE" id="PS51365">
    <property type="entry name" value="RENAL_DIPEPTIDASE_2"/>
    <property type="match status" value="1"/>
</dbReference>
<dbReference type="Gene3D" id="3.20.20.140">
    <property type="entry name" value="Metal-dependent hydrolases"/>
    <property type="match status" value="1"/>
</dbReference>
<proteinExistence type="predicted"/>
<dbReference type="GO" id="GO:0006508">
    <property type="term" value="P:proteolysis"/>
    <property type="evidence" value="ECO:0007669"/>
    <property type="project" value="InterPro"/>
</dbReference>
<dbReference type="InterPro" id="IPR032466">
    <property type="entry name" value="Metal_Hydrolase"/>
</dbReference>
<reference evidence="1 2" key="1">
    <citation type="submission" date="2019-06" db="EMBL/GenBank/DDBJ databases">
        <title>Whole genome shotgun sequence of Acetobacter peroxydans NBRC 13755.</title>
        <authorList>
            <person name="Hosoyama A."/>
            <person name="Uohara A."/>
            <person name="Ohji S."/>
            <person name="Ichikawa N."/>
        </authorList>
    </citation>
    <scope>NUCLEOTIDE SEQUENCE [LARGE SCALE GENOMIC DNA]</scope>
    <source>
        <strain evidence="1 2">NBRC 13755</strain>
    </source>
</reference>
<evidence type="ECO:0000313" key="2">
    <source>
        <dbReference type="Proteomes" id="UP000317730"/>
    </source>
</evidence>
<dbReference type="GO" id="GO:0070573">
    <property type="term" value="F:metallodipeptidase activity"/>
    <property type="evidence" value="ECO:0007669"/>
    <property type="project" value="InterPro"/>
</dbReference>
<gene>
    <name evidence="1" type="ORF">APE01nite_02700</name>
</gene>
<dbReference type="InterPro" id="IPR008257">
    <property type="entry name" value="Pept_M19"/>
</dbReference>
<dbReference type="CDD" id="cd01301">
    <property type="entry name" value="rDP_like"/>
    <property type="match status" value="1"/>
</dbReference>
<dbReference type="EMBL" id="BJMV01000001">
    <property type="protein sequence ID" value="GEB84473.1"/>
    <property type="molecule type" value="Genomic_DNA"/>
</dbReference>
<evidence type="ECO:0000313" key="1">
    <source>
        <dbReference type="EMBL" id="GEB84473.1"/>
    </source>
</evidence>
<dbReference type="Proteomes" id="UP000317730">
    <property type="component" value="Unassembled WGS sequence"/>
</dbReference>
<dbReference type="PANTHER" id="PTHR10443">
    <property type="entry name" value="MICROSOMAL DIPEPTIDASE"/>
    <property type="match status" value="1"/>
</dbReference>
<sequence length="364" mass="39160">MGMTTHATPSSPAPEISALHRSILTLDSHIDIPWPDRDDAFEDTPDRHVDLPKMQQGGMSAGCFVAYIGQGPVTAEAHAQAGQQCLDMLDAINRMEGSRNGVTARRCDTAAQIRAAHAEGVIAVVAAVENGYAMGEDMALLEQFRQRGARYVTLTHNGHNALADAAIHRPSLGDTPQRHGGLSVLGREAIRAMNRLGLVVDVSHASRQTMMQAVEASVTPVVASHSCVRSLCDHPRNLDDGQLDALGASGGVIQITAMPAFLRPKPEEGRRTAGVADFVDHIDYVVRRLGVEHVGISSDFDGGGALSDWHNATQGALLTAELNRRGYDRSEIEAFWGGNFLRLLERAEQAAAEQRAIMQNVEEA</sequence>
<comment type="caution">
    <text evidence="1">The sequence shown here is derived from an EMBL/GenBank/DDBJ whole genome shotgun (WGS) entry which is preliminary data.</text>
</comment>
<dbReference type="SUPFAM" id="SSF51556">
    <property type="entry name" value="Metallo-dependent hydrolases"/>
    <property type="match status" value="1"/>
</dbReference>
<dbReference type="AlphaFoldDB" id="A0A4Y3TRV6"/>
<accession>A0A4Y3TRV6</accession>
<dbReference type="PANTHER" id="PTHR10443:SF12">
    <property type="entry name" value="DIPEPTIDASE"/>
    <property type="match status" value="1"/>
</dbReference>
<keyword evidence="2" id="KW-1185">Reference proteome</keyword>
<dbReference type="Pfam" id="PF01244">
    <property type="entry name" value="Peptidase_M19"/>
    <property type="match status" value="1"/>
</dbReference>